<dbReference type="PANTHER" id="PTHR35043">
    <property type="entry name" value="TRANSCRIPTION FACTOR DOMAIN-CONTAINING PROTEIN"/>
    <property type="match status" value="1"/>
</dbReference>
<evidence type="ECO:0000313" key="3">
    <source>
        <dbReference type="Proteomes" id="UP001147747"/>
    </source>
</evidence>
<organism evidence="2 3">
    <name type="scientific">Penicillium cosmopolitanum</name>
    <dbReference type="NCBI Taxonomy" id="1131564"/>
    <lineage>
        <taxon>Eukaryota</taxon>
        <taxon>Fungi</taxon>
        <taxon>Dikarya</taxon>
        <taxon>Ascomycota</taxon>
        <taxon>Pezizomycotina</taxon>
        <taxon>Eurotiomycetes</taxon>
        <taxon>Eurotiomycetidae</taxon>
        <taxon>Eurotiales</taxon>
        <taxon>Aspergillaceae</taxon>
        <taxon>Penicillium</taxon>
    </lineage>
</organism>
<gene>
    <name evidence="2" type="ORF">N7509_004296</name>
</gene>
<reference evidence="2" key="2">
    <citation type="journal article" date="2023" name="IMA Fungus">
        <title>Comparative genomic study of the Penicillium genus elucidates a diverse pangenome and 15 lateral gene transfer events.</title>
        <authorList>
            <person name="Petersen C."/>
            <person name="Sorensen T."/>
            <person name="Nielsen M.R."/>
            <person name="Sondergaard T.E."/>
            <person name="Sorensen J.L."/>
            <person name="Fitzpatrick D.A."/>
            <person name="Frisvad J.C."/>
            <person name="Nielsen K.L."/>
        </authorList>
    </citation>
    <scope>NUCLEOTIDE SEQUENCE</scope>
    <source>
        <strain evidence="2">IBT 29677</strain>
    </source>
</reference>
<comment type="caution">
    <text evidence="2">The sequence shown here is derived from an EMBL/GenBank/DDBJ whole genome shotgun (WGS) entry which is preliminary data.</text>
</comment>
<dbReference type="EMBL" id="JAPZBU010000005">
    <property type="protein sequence ID" value="KAJ5404425.1"/>
    <property type="molecule type" value="Genomic_DNA"/>
</dbReference>
<sequence>MPEVQKWTPSPLGRGSTDILWSCLSTLGLCVWTAVHPNVPLVYRLRRAVCHRLGLMALAIIFPEIIMSEALNQRLLARRLMMDVNQAIRYAVILSPPMTPESDQWSSHSNGYSSSIHPLLSAANGSDKGSWVIKQAMFAVMGGFAMTTTYTDRHGHEKTIRRLVASEGITILAKTGYLPSIQATDVEERSKADLFAKMLVLIQILWFALQVVARLIQGITVTPLETHTAIHVGCTILLYAIWFNKPYNLTQSIELAGTDIEYIGALFNFYCISHALYLKHCEHYRVQRMEYWKERVILVSRGENGYAPPPCVPKLKSLPVLLEEYNADDIEHLKFDESSDEDVYILHGIAPNARHGLRILECRGCDIFRSVHENSQPLDVLRESAGNFNFRSIWGSWSTDVGHEPSIDKVLHVLFNVMYGGLHLAAWNYEFPTPIERWLWRTSALCLVTSPIWGALWVLWWMGVRSNRKILFVFRDGDFDIFAAPLFFTVIIVYTVARAYFLVISLAGLRLLPKDAYDSISWTSVFPHFS</sequence>
<keyword evidence="1" id="KW-0812">Transmembrane</keyword>
<protein>
    <submittedName>
        <fullName evidence="2">Uncharacterized protein</fullName>
    </submittedName>
</protein>
<dbReference type="PANTHER" id="PTHR35043:SF7">
    <property type="entry name" value="TRANSCRIPTION FACTOR DOMAIN-CONTAINING PROTEIN"/>
    <property type="match status" value="1"/>
</dbReference>
<keyword evidence="3" id="KW-1185">Reference proteome</keyword>
<keyword evidence="1" id="KW-1133">Transmembrane helix</keyword>
<accession>A0A9X0BC67</accession>
<feature type="transmembrane region" description="Helical" evidence="1">
    <location>
        <begin position="19"/>
        <end position="41"/>
    </location>
</feature>
<dbReference type="GeneID" id="81367913"/>
<dbReference type="AlphaFoldDB" id="A0A9X0BC67"/>
<evidence type="ECO:0000256" key="1">
    <source>
        <dbReference type="SAM" id="Phobius"/>
    </source>
</evidence>
<feature type="transmembrane region" description="Helical" evidence="1">
    <location>
        <begin position="482"/>
        <end position="504"/>
    </location>
</feature>
<keyword evidence="1" id="KW-0472">Membrane</keyword>
<dbReference type="Proteomes" id="UP001147747">
    <property type="component" value="Unassembled WGS sequence"/>
</dbReference>
<name>A0A9X0BC67_9EURO</name>
<feature type="transmembrane region" description="Helical" evidence="1">
    <location>
        <begin position="53"/>
        <end position="71"/>
    </location>
</feature>
<proteinExistence type="predicted"/>
<dbReference type="OrthoDB" id="4284706at2759"/>
<feature type="transmembrane region" description="Helical" evidence="1">
    <location>
        <begin position="438"/>
        <end position="462"/>
    </location>
</feature>
<evidence type="ECO:0000313" key="2">
    <source>
        <dbReference type="EMBL" id="KAJ5404425.1"/>
    </source>
</evidence>
<reference evidence="2" key="1">
    <citation type="submission" date="2022-12" db="EMBL/GenBank/DDBJ databases">
        <authorList>
            <person name="Petersen C."/>
        </authorList>
    </citation>
    <scope>NUCLEOTIDE SEQUENCE</scope>
    <source>
        <strain evidence="2">IBT 29677</strain>
    </source>
</reference>
<dbReference type="RefSeq" id="XP_056491667.1">
    <property type="nucleotide sequence ID" value="XM_056628933.1"/>
</dbReference>